<comment type="caution">
    <text evidence="1">The sequence shown here is derived from an EMBL/GenBank/DDBJ whole genome shotgun (WGS) entry which is preliminary data.</text>
</comment>
<evidence type="ECO:0000313" key="1">
    <source>
        <dbReference type="EMBL" id="TID29025.1"/>
    </source>
</evidence>
<organism evidence="1 2">
    <name type="scientific">Pichia inconspicua</name>
    <dbReference type="NCBI Taxonomy" id="52247"/>
    <lineage>
        <taxon>Eukaryota</taxon>
        <taxon>Fungi</taxon>
        <taxon>Dikarya</taxon>
        <taxon>Ascomycota</taxon>
        <taxon>Saccharomycotina</taxon>
        <taxon>Pichiomycetes</taxon>
        <taxon>Pichiales</taxon>
        <taxon>Pichiaceae</taxon>
        <taxon>Pichia</taxon>
    </lineage>
</organism>
<gene>
    <name evidence="1" type="ORF">CANINC_002173</name>
</gene>
<dbReference type="OrthoDB" id="3994831at2759"/>
<proteinExistence type="predicted"/>
<accession>A0A4T0X363</accession>
<sequence>MAPVRTYITIGDNSSLMVRTFLNKSQLELNKVRRPVTMKTSNRIQDIQLMKYKRIIMSNRHLKELYNDSDTKRKLMTILFEMNKEEIFSIARNVKMNDFNFENDDEKDKAFKGTDKMYLNVSNYSWKCMIYISWNEIETLRNWMEGYDVRSGRINWKKCEKLMIRELKFESSEDKEDEHFSDSDEENVKKPMDFKFCKTRTAPIPINIHVFSKV</sequence>
<evidence type="ECO:0000313" key="2">
    <source>
        <dbReference type="Proteomes" id="UP000307173"/>
    </source>
</evidence>
<dbReference type="Proteomes" id="UP000307173">
    <property type="component" value="Unassembled WGS sequence"/>
</dbReference>
<name>A0A4T0X363_9ASCO</name>
<dbReference type="AlphaFoldDB" id="A0A4T0X363"/>
<dbReference type="EMBL" id="SELW01000349">
    <property type="protein sequence ID" value="TID29025.1"/>
    <property type="molecule type" value="Genomic_DNA"/>
</dbReference>
<reference evidence="1 2" key="1">
    <citation type="journal article" date="2019" name="Front. Genet.">
        <title>Whole-Genome Sequencing of the Opportunistic Yeast Pathogen Candida inconspicua Uncovers Its Hybrid Origin.</title>
        <authorList>
            <person name="Mixao V."/>
            <person name="Hansen A.P."/>
            <person name="Saus E."/>
            <person name="Boekhout T."/>
            <person name="Lass-Florl C."/>
            <person name="Gabaldon T."/>
        </authorList>
    </citation>
    <scope>NUCLEOTIDE SEQUENCE [LARGE SCALE GENOMIC DNA]</scope>
    <source>
        <strain evidence="1 2">CBS 180</strain>
    </source>
</reference>
<keyword evidence="2" id="KW-1185">Reference proteome</keyword>
<protein>
    <submittedName>
        <fullName evidence="1">Uncharacterized protein</fullName>
    </submittedName>
</protein>